<dbReference type="SUPFAM" id="SSF52738">
    <property type="entry name" value="Methylesterase CheB, C-terminal domain"/>
    <property type="match status" value="1"/>
</dbReference>
<keyword evidence="1 4" id="KW-0378">Hydrolase</keyword>
<comment type="caution">
    <text evidence="6">The sequence shown here is derived from an EMBL/GenBank/DDBJ whole genome shotgun (WGS) entry which is preliminary data.</text>
</comment>
<evidence type="ECO:0000256" key="2">
    <source>
        <dbReference type="ARBA" id="ARBA00039140"/>
    </source>
</evidence>
<dbReference type="Proteomes" id="UP001597387">
    <property type="component" value="Unassembled WGS sequence"/>
</dbReference>
<name>A0ABW4ZPA5_9SPHI</name>
<feature type="active site" evidence="4">
    <location>
        <position position="143"/>
    </location>
</feature>
<dbReference type="EMBL" id="JBHUHZ010000002">
    <property type="protein sequence ID" value="MFD2163724.1"/>
    <property type="molecule type" value="Genomic_DNA"/>
</dbReference>
<dbReference type="InterPro" id="IPR035909">
    <property type="entry name" value="CheB_C"/>
</dbReference>
<feature type="active site" evidence="4">
    <location>
        <position position="23"/>
    </location>
</feature>
<evidence type="ECO:0000256" key="4">
    <source>
        <dbReference type="PROSITE-ProRule" id="PRU00050"/>
    </source>
</evidence>
<evidence type="ECO:0000313" key="7">
    <source>
        <dbReference type="Proteomes" id="UP001597387"/>
    </source>
</evidence>
<sequence length="205" mass="22665">MADLTRHNNERVRKAKVVLIGCSAGGFTLVYDIVSKLPRNFPLPVIVVIHRSRKHKSSIEEILNSKSKLMVKVAADKDQLKRGNVYFAPSDYHLLLEPDESLTLDCSEPILYSRPSIDVTFQSVADVYHDNVIAILLSGANADGADGICYIHEKKGFTVVQHPDSAEVRTMPEAAINKCSADLILSNLEIFSFMETLATTVNHNA</sequence>
<dbReference type="PROSITE" id="PS50122">
    <property type="entry name" value="CHEB"/>
    <property type="match status" value="1"/>
</dbReference>
<dbReference type="RefSeq" id="WP_255900357.1">
    <property type="nucleotide sequence ID" value="NZ_JAFMZO010000002.1"/>
</dbReference>
<keyword evidence="4" id="KW-0145">Chemotaxis</keyword>
<evidence type="ECO:0000256" key="1">
    <source>
        <dbReference type="ARBA" id="ARBA00022801"/>
    </source>
</evidence>
<dbReference type="PANTHER" id="PTHR42872">
    <property type="entry name" value="PROTEIN-GLUTAMATE METHYLESTERASE/PROTEIN-GLUTAMINE GLUTAMINASE"/>
    <property type="match status" value="1"/>
</dbReference>
<accession>A0ABW4ZPA5</accession>
<comment type="catalytic activity">
    <reaction evidence="3">
        <text>[protein]-L-glutamate 5-O-methyl ester + H2O = L-glutamyl-[protein] + methanol + H(+)</text>
        <dbReference type="Rhea" id="RHEA:23236"/>
        <dbReference type="Rhea" id="RHEA-COMP:10208"/>
        <dbReference type="Rhea" id="RHEA-COMP:10311"/>
        <dbReference type="ChEBI" id="CHEBI:15377"/>
        <dbReference type="ChEBI" id="CHEBI:15378"/>
        <dbReference type="ChEBI" id="CHEBI:17790"/>
        <dbReference type="ChEBI" id="CHEBI:29973"/>
        <dbReference type="ChEBI" id="CHEBI:82795"/>
        <dbReference type="EC" id="3.1.1.61"/>
    </reaction>
</comment>
<dbReference type="CDD" id="cd16433">
    <property type="entry name" value="CheB"/>
    <property type="match status" value="1"/>
</dbReference>
<proteinExistence type="predicted"/>
<dbReference type="Pfam" id="PF01339">
    <property type="entry name" value="CheB_methylest"/>
    <property type="match status" value="1"/>
</dbReference>
<feature type="domain" description="CheB-type methylesterase" evidence="5">
    <location>
        <begin position="16"/>
        <end position="177"/>
    </location>
</feature>
<protein>
    <recommendedName>
        <fullName evidence="2">protein-glutamate methylesterase</fullName>
        <ecNumber evidence="2">3.1.1.61</ecNumber>
    </recommendedName>
</protein>
<feature type="active site" evidence="4">
    <location>
        <position position="50"/>
    </location>
</feature>
<organism evidence="6 7">
    <name type="scientific">Paradesertivirga mongoliensis</name>
    <dbReference type="NCBI Taxonomy" id="2100740"/>
    <lineage>
        <taxon>Bacteria</taxon>
        <taxon>Pseudomonadati</taxon>
        <taxon>Bacteroidota</taxon>
        <taxon>Sphingobacteriia</taxon>
        <taxon>Sphingobacteriales</taxon>
        <taxon>Sphingobacteriaceae</taxon>
        <taxon>Paradesertivirga</taxon>
    </lineage>
</organism>
<evidence type="ECO:0000256" key="3">
    <source>
        <dbReference type="ARBA" id="ARBA00048267"/>
    </source>
</evidence>
<evidence type="ECO:0000313" key="6">
    <source>
        <dbReference type="EMBL" id="MFD2163724.1"/>
    </source>
</evidence>
<dbReference type="PANTHER" id="PTHR42872:SF6">
    <property type="entry name" value="PROTEIN-GLUTAMATE METHYLESTERASE_PROTEIN-GLUTAMINE GLUTAMINASE"/>
    <property type="match status" value="1"/>
</dbReference>
<gene>
    <name evidence="6" type="ORF">ACFSJU_15040</name>
</gene>
<reference evidence="7" key="1">
    <citation type="journal article" date="2019" name="Int. J. Syst. Evol. Microbiol.">
        <title>The Global Catalogue of Microorganisms (GCM) 10K type strain sequencing project: providing services to taxonomists for standard genome sequencing and annotation.</title>
        <authorList>
            <consortium name="The Broad Institute Genomics Platform"/>
            <consortium name="The Broad Institute Genome Sequencing Center for Infectious Disease"/>
            <person name="Wu L."/>
            <person name="Ma J."/>
        </authorList>
    </citation>
    <scope>NUCLEOTIDE SEQUENCE [LARGE SCALE GENOMIC DNA]</scope>
    <source>
        <strain evidence="7">KCTC 42217</strain>
    </source>
</reference>
<evidence type="ECO:0000259" key="5">
    <source>
        <dbReference type="PROSITE" id="PS50122"/>
    </source>
</evidence>
<dbReference type="EC" id="3.1.1.61" evidence="2"/>
<keyword evidence="7" id="KW-1185">Reference proteome</keyword>
<dbReference type="InterPro" id="IPR000673">
    <property type="entry name" value="Sig_transdc_resp-reg_Me-estase"/>
</dbReference>
<dbReference type="Gene3D" id="3.40.50.180">
    <property type="entry name" value="Methylesterase CheB, C-terminal domain"/>
    <property type="match status" value="1"/>
</dbReference>